<dbReference type="InterPro" id="IPR026847">
    <property type="entry name" value="VPS13"/>
</dbReference>
<dbReference type="STRING" id="45351.A7SWL5"/>
<dbReference type="PhylomeDB" id="A7SWL5"/>
<dbReference type="Proteomes" id="UP000001593">
    <property type="component" value="Unassembled WGS sequence"/>
</dbReference>
<dbReference type="InterPro" id="IPR026854">
    <property type="entry name" value="VPS13_N"/>
</dbReference>
<organism evidence="3 4">
    <name type="scientific">Nematostella vectensis</name>
    <name type="common">Starlet sea anemone</name>
    <dbReference type="NCBI Taxonomy" id="45351"/>
    <lineage>
        <taxon>Eukaryota</taxon>
        <taxon>Metazoa</taxon>
        <taxon>Cnidaria</taxon>
        <taxon>Anthozoa</taxon>
        <taxon>Hexacorallia</taxon>
        <taxon>Actiniaria</taxon>
        <taxon>Edwardsiidae</taxon>
        <taxon>Nematostella</taxon>
    </lineage>
</organism>
<dbReference type="PANTHER" id="PTHR16166:SF146">
    <property type="entry name" value="VACUOLAR PROTEIN SORTING-ASSOCIATED PROTEIN 13A-LIKE ISOFORM X1"/>
    <property type="match status" value="1"/>
</dbReference>
<dbReference type="HOGENOM" id="CLU_008365_0_0_1"/>
<evidence type="ECO:0000259" key="2">
    <source>
        <dbReference type="Pfam" id="PF12624"/>
    </source>
</evidence>
<dbReference type="EMBL" id="DS469862">
    <property type="protein sequence ID" value="EDO31907.1"/>
    <property type="molecule type" value="Genomic_DNA"/>
</dbReference>
<gene>
    <name evidence="3" type="ORF">NEMVEDRAFT_v1g247829</name>
</gene>
<dbReference type="Pfam" id="PF12624">
    <property type="entry name" value="VPS13_N"/>
    <property type="match status" value="2"/>
</dbReference>
<evidence type="ECO:0000313" key="3">
    <source>
        <dbReference type="EMBL" id="EDO31907.1"/>
    </source>
</evidence>
<name>A7SWL5_NEMVE</name>
<protein>
    <recommendedName>
        <fullName evidence="2">Chorein N-terminal domain-containing protein</fullName>
    </recommendedName>
</protein>
<dbReference type="AlphaFoldDB" id="A7SWL5"/>
<keyword evidence="4" id="KW-1185">Reference proteome</keyword>
<dbReference type="PANTHER" id="PTHR16166">
    <property type="entry name" value="VACUOLAR PROTEIN SORTING-ASSOCIATED PROTEIN VPS13"/>
    <property type="match status" value="1"/>
</dbReference>
<feature type="domain" description="Chorein N-terminal" evidence="2">
    <location>
        <begin position="1"/>
        <end position="155"/>
    </location>
</feature>
<dbReference type="eggNOG" id="KOG1809">
    <property type="taxonomic scope" value="Eukaryota"/>
</dbReference>
<accession>A7SWL5</accession>
<keyword evidence="1" id="KW-0813">Transport</keyword>
<feature type="domain" description="Chorein N-terminal" evidence="2">
    <location>
        <begin position="175"/>
        <end position="670"/>
    </location>
</feature>
<proteinExistence type="predicted"/>
<dbReference type="InParanoid" id="A7SWL5"/>
<sequence length="749" mass="84431">MFEQLVVSVLNSVLGRYIRDLDSSNLELAVLQGQAVLRDLELRDDALDGFDLPVQVTHGFVGEISLTIPWTNLYSSPCDICIEDVYLIASPVKEQPYDAEKARASELAVQRKRLRQIEESLAKKATESTDGIAHAENGDSFVEKLMAQVIKNLKISPVQFIEERTENTLAALTTVSVKNIHMRYEDQVTSCESPFAVGFTLQNLSAETTDDNWKTSVVNAAAKTVFKLVSLDNLAVYWNPDQHAYDLYGNHWNWKGKMEDGISTKAKQPKDYEYILQPLSAECHVIMDQTSKVEMDVPKLLVEVIQQELSLAMSQKQFHNLMDVIDSFELMSVNQQYKKYQPTVKVHGNASKWWKYAYTAICEEGIRSWSWERIKAHRARYRAYKSLYKRKLKGFHDSERESSLRHLQALEDDLGIPSVLIAKQQAELEVPPEMREVLSPAKTSSGSWWSWLGGEEDLLSKLTVEALPKDEKEKLYKAIDYSEGARPIKYPLEVPPEMREVLSPAKTSSGSWWSWLGGEEDLLSKLTVEALPKDEKEKLYKAIDYSEGARPIKYPIEVGTTGRVQGRDYREFARKIAEVATEGFAAAIEQRPGGDAMRFQAEVNGFQVLGTPNPSDCQSRPCLMSSKTSLGSDGKALLSFTAETNPLHVCAEYAVALKVEPVEIRYDNVTFVDMDVRSPYIVIPEYGNLARLLSTLPLIIVGLSEVICGSSFRYDKLDEKRVLAARVLSVFVPKCLENINNQSQFANSD</sequence>
<evidence type="ECO:0000313" key="4">
    <source>
        <dbReference type="Proteomes" id="UP000001593"/>
    </source>
</evidence>
<dbReference type="OMA" id="FASAKVC"/>
<evidence type="ECO:0000256" key="1">
    <source>
        <dbReference type="ARBA" id="ARBA00022448"/>
    </source>
</evidence>
<reference evidence="3 4" key="1">
    <citation type="journal article" date="2007" name="Science">
        <title>Sea anemone genome reveals ancestral eumetazoan gene repertoire and genomic organization.</title>
        <authorList>
            <person name="Putnam N.H."/>
            <person name="Srivastava M."/>
            <person name="Hellsten U."/>
            <person name="Dirks B."/>
            <person name="Chapman J."/>
            <person name="Salamov A."/>
            <person name="Terry A."/>
            <person name="Shapiro H."/>
            <person name="Lindquist E."/>
            <person name="Kapitonov V.V."/>
            <person name="Jurka J."/>
            <person name="Genikhovich G."/>
            <person name="Grigoriev I.V."/>
            <person name="Lucas S.M."/>
            <person name="Steele R.E."/>
            <person name="Finnerty J.R."/>
            <person name="Technau U."/>
            <person name="Martindale M.Q."/>
            <person name="Rokhsar D.S."/>
        </authorList>
    </citation>
    <scope>NUCLEOTIDE SEQUENCE [LARGE SCALE GENOMIC DNA]</scope>
    <source>
        <strain evidence="4">CH2 X CH6</strain>
    </source>
</reference>